<keyword evidence="1" id="KW-1133">Transmembrane helix</keyword>
<dbReference type="Proteomes" id="UP000541558">
    <property type="component" value="Unassembled WGS sequence"/>
</dbReference>
<evidence type="ECO:0000313" key="3">
    <source>
        <dbReference type="Proteomes" id="UP000541558"/>
    </source>
</evidence>
<keyword evidence="3" id="KW-1185">Reference proteome</keyword>
<reference evidence="2 3" key="1">
    <citation type="journal article" date="2020" name="ISME J.">
        <title>Uncovering the hidden diversity of litter-decomposition mechanisms in mushroom-forming fungi.</title>
        <authorList>
            <person name="Floudas D."/>
            <person name="Bentzer J."/>
            <person name="Ahren D."/>
            <person name="Johansson T."/>
            <person name="Persson P."/>
            <person name="Tunlid A."/>
        </authorList>
    </citation>
    <scope>NUCLEOTIDE SEQUENCE [LARGE SCALE GENOMIC DNA]</scope>
    <source>
        <strain evidence="2 3">CBS 175.51</strain>
    </source>
</reference>
<dbReference type="AlphaFoldDB" id="A0A8H5BIK3"/>
<name>A0A8H5BIK3_9AGAR</name>
<keyword evidence="1" id="KW-0472">Membrane</keyword>
<dbReference type="EMBL" id="JAACJK010000165">
    <property type="protein sequence ID" value="KAF5323826.1"/>
    <property type="molecule type" value="Genomic_DNA"/>
</dbReference>
<comment type="caution">
    <text evidence="2">The sequence shown here is derived from an EMBL/GenBank/DDBJ whole genome shotgun (WGS) entry which is preliminary data.</text>
</comment>
<gene>
    <name evidence="2" type="ORF">D9611_008296</name>
</gene>
<evidence type="ECO:0000256" key="1">
    <source>
        <dbReference type="SAM" id="Phobius"/>
    </source>
</evidence>
<proteinExistence type="predicted"/>
<evidence type="ECO:0000313" key="2">
    <source>
        <dbReference type="EMBL" id="KAF5323826.1"/>
    </source>
</evidence>
<keyword evidence="1" id="KW-0812">Transmembrane</keyword>
<sequence length="134" mass="14928">MYIPQARQRTSGKSQQPELVLHLLRPSQASNLRNLTTVAALPGQPMYIAVRIYQSPTPTVQSYWTTVETFAQVLDLHAPGEAQSTHTWALKTTHAFTLSAIGLILYYSALTGLLNSRGQHLRHWVPRFASASVM</sequence>
<protein>
    <submittedName>
        <fullName evidence="2">Uncharacterized protein</fullName>
    </submittedName>
</protein>
<feature type="transmembrane region" description="Helical" evidence="1">
    <location>
        <begin position="95"/>
        <end position="114"/>
    </location>
</feature>
<accession>A0A8H5BIK3</accession>
<organism evidence="2 3">
    <name type="scientific">Ephemerocybe angulata</name>
    <dbReference type="NCBI Taxonomy" id="980116"/>
    <lineage>
        <taxon>Eukaryota</taxon>
        <taxon>Fungi</taxon>
        <taxon>Dikarya</taxon>
        <taxon>Basidiomycota</taxon>
        <taxon>Agaricomycotina</taxon>
        <taxon>Agaricomycetes</taxon>
        <taxon>Agaricomycetidae</taxon>
        <taxon>Agaricales</taxon>
        <taxon>Agaricineae</taxon>
        <taxon>Psathyrellaceae</taxon>
        <taxon>Ephemerocybe</taxon>
    </lineage>
</organism>